<protein>
    <recommendedName>
        <fullName evidence="7">Armadillo-like helical</fullName>
    </recommendedName>
</protein>
<feature type="compositionally biased region" description="Acidic residues" evidence="4">
    <location>
        <begin position="12"/>
        <end position="24"/>
    </location>
</feature>
<accession>A0A200R5B4</accession>
<evidence type="ECO:0000256" key="1">
    <source>
        <dbReference type="ARBA" id="ARBA00004123"/>
    </source>
</evidence>
<proteinExistence type="inferred from homology"/>
<keyword evidence="2" id="KW-0539">Nucleus</keyword>
<evidence type="ECO:0000256" key="4">
    <source>
        <dbReference type="SAM" id="MobiDB-lite"/>
    </source>
</evidence>
<dbReference type="InParanoid" id="A0A200R5B4"/>
<comment type="caution">
    <text evidence="5">The sequence shown here is derived from an EMBL/GenBank/DDBJ whole genome shotgun (WGS) entry which is preliminary data.</text>
</comment>
<keyword evidence="6" id="KW-1185">Reference proteome</keyword>
<evidence type="ECO:0000313" key="5">
    <source>
        <dbReference type="EMBL" id="OVA17895.1"/>
    </source>
</evidence>
<reference evidence="5 6" key="1">
    <citation type="journal article" date="2017" name="Mol. Plant">
        <title>The Genome of Medicinal Plant Macleaya cordata Provides New Insights into Benzylisoquinoline Alkaloids Metabolism.</title>
        <authorList>
            <person name="Liu X."/>
            <person name="Liu Y."/>
            <person name="Huang P."/>
            <person name="Ma Y."/>
            <person name="Qing Z."/>
            <person name="Tang Q."/>
            <person name="Cao H."/>
            <person name="Cheng P."/>
            <person name="Zheng Y."/>
            <person name="Yuan Z."/>
            <person name="Zhou Y."/>
            <person name="Liu J."/>
            <person name="Tang Z."/>
            <person name="Zhuo Y."/>
            <person name="Zhang Y."/>
            <person name="Yu L."/>
            <person name="Huang J."/>
            <person name="Yang P."/>
            <person name="Peng Q."/>
            <person name="Zhang J."/>
            <person name="Jiang W."/>
            <person name="Zhang Z."/>
            <person name="Lin K."/>
            <person name="Ro D.K."/>
            <person name="Chen X."/>
            <person name="Xiong X."/>
            <person name="Shang Y."/>
            <person name="Huang S."/>
            <person name="Zeng J."/>
        </authorList>
    </citation>
    <scope>NUCLEOTIDE SEQUENCE [LARGE SCALE GENOMIC DNA]</scope>
    <source>
        <strain evidence="6">cv. BLH2017</strain>
        <tissue evidence="5">Root</tissue>
    </source>
</reference>
<dbReference type="PANTHER" id="PTHR23424">
    <property type="entry name" value="SERUM AMYLOID A"/>
    <property type="match status" value="1"/>
</dbReference>
<dbReference type="EMBL" id="MVGT01000437">
    <property type="protein sequence ID" value="OVA17895.1"/>
    <property type="molecule type" value="Genomic_DNA"/>
</dbReference>
<dbReference type="InterPro" id="IPR052464">
    <property type="entry name" value="Synovial_Prolif_Regulator"/>
</dbReference>
<dbReference type="Proteomes" id="UP000195402">
    <property type="component" value="Unassembled WGS sequence"/>
</dbReference>
<gene>
    <name evidence="5" type="ORF">BVC80_1835g291</name>
</gene>
<dbReference type="OMA" id="SHSKEIC"/>
<dbReference type="AlphaFoldDB" id="A0A200R5B4"/>
<dbReference type="InterPro" id="IPR016024">
    <property type="entry name" value="ARM-type_fold"/>
</dbReference>
<organism evidence="5 6">
    <name type="scientific">Macleaya cordata</name>
    <name type="common">Five-seeded plume-poppy</name>
    <name type="synonym">Bocconia cordata</name>
    <dbReference type="NCBI Taxonomy" id="56857"/>
    <lineage>
        <taxon>Eukaryota</taxon>
        <taxon>Viridiplantae</taxon>
        <taxon>Streptophyta</taxon>
        <taxon>Embryophyta</taxon>
        <taxon>Tracheophyta</taxon>
        <taxon>Spermatophyta</taxon>
        <taxon>Magnoliopsida</taxon>
        <taxon>Ranunculales</taxon>
        <taxon>Papaveraceae</taxon>
        <taxon>Papaveroideae</taxon>
        <taxon>Macleaya</taxon>
    </lineage>
</organism>
<evidence type="ECO:0000256" key="3">
    <source>
        <dbReference type="ARBA" id="ARBA00038401"/>
    </source>
</evidence>
<comment type="similarity">
    <text evidence="3">Belongs to the SAAL1 family.</text>
</comment>
<evidence type="ECO:0000256" key="2">
    <source>
        <dbReference type="ARBA" id="ARBA00023242"/>
    </source>
</evidence>
<dbReference type="InterPro" id="IPR011989">
    <property type="entry name" value="ARM-like"/>
</dbReference>
<dbReference type="FunCoup" id="A0A200R5B4">
    <property type="interactions" value="874"/>
</dbReference>
<sequence>MAPEEAASGIEHEDEEDEVEEERTEEAYNPSAPSSELFDVSTTVDPSYIISLIRKLLPFNVRDNHRDHGVNGRVGSVEEGSEAVIVEESTAVIASPSVQTFSNNRTDVMDIPDDHDGLSCRNEGGQILLDSSEHRELSAQEQAWEEYGCILWDLAANKTHSEFMVENLLLDVLLASLAVAKSVRVIEISLGILANLVCHEVPRNHIISTKGLVSIVVDQLFLDDSTCLCEACRLLTLGLRSSESVTWAEALQHEHVLLRILWIAENTLNPQLLEKSVGLLLAMVDNQHEVTELVLPPLMKLGLANILINLLACEVDRLYGDRIPDRYPALDVILEVIEVLSAVDNYSKVIALNKELLKLVLDVVKLPDKVEISSSCVAAVVLFANILADAPDLVSEVSQDVPFLQGLLDTIPYVSDDSEARHALWSVVGRLLLNVQEHMITPSLLNQYVSALVDKSDFIEEDLVDHKQEDLDEDHMSSKAFDIKRNARITAVS</sequence>
<dbReference type="SUPFAM" id="SSF48371">
    <property type="entry name" value="ARM repeat"/>
    <property type="match status" value="1"/>
</dbReference>
<dbReference type="Gene3D" id="1.25.10.10">
    <property type="entry name" value="Leucine-rich Repeat Variant"/>
    <property type="match status" value="1"/>
</dbReference>
<dbReference type="GO" id="GO:0005634">
    <property type="term" value="C:nucleus"/>
    <property type="evidence" value="ECO:0007669"/>
    <property type="project" value="UniProtKB-SubCell"/>
</dbReference>
<feature type="region of interest" description="Disordered" evidence="4">
    <location>
        <begin position="1"/>
        <end position="38"/>
    </location>
</feature>
<evidence type="ECO:0008006" key="7">
    <source>
        <dbReference type="Google" id="ProtNLM"/>
    </source>
</evidence>
<dbReference type="PANTHER" id="PTHR23424:SF23">
    <property type="entry name" value="PROTEIN SAAL1"/>
    <property type="match status" value="1"/>
</dbReference>
<dbReference type="STRING" id="56857.A0A200R5B4"/>
<comment type="subcellular location">
    <subcellularLocation>
        <location evidence="1">Nucleus</location>
    </subcellularLocation>
</comment>
<evidence type="ECO:0000313" key="6">
    <source>
        <dbReference type="Proteomes" id="UP000195402"/>
    </source>
</evidence>
<name>A0A200R5B4_MACCD</name>
<dbReference type="OrthoDB" id="2156856at2759"/>